<feature type="domain" description="Sigma-54 factor interaction" evidence="4">
    <location>
        <begin position="6"/>
        <end position="221"/>
    </location>
</feature>
<gene>
    <name evidence="5" type="ORF">GS18_0208910</name>
</gene>
<keyword evidence="6" id="KW-1185">Reference proteome</keyword>
<sequence length="356" mass="39872">MTLEKLIGEHPLFIEKKSLAKKMAANDLPVMLEGPVGSGKQTFAHAIHLASERSARPFASVNCSTYSEAALYEELFGSDQRSGLIESADGGTVFLHEISGLSLDLQAQLLRVLQTKQTKRTGSSTSVPSDVRIIVSSSQDLKALVENGTLRQDFYYHVNVLRLTLPPLSERKTDIPLLSAFFIKERGHELRIDKTVSEILSGYPWPGNILELRNTMDYLLTVCDGRSIQLHDLPKDPFLSKETVSKKEPKKTKDKPLTMMDKQEYLFILESIRDSNEDGDPASRRTISDSSKQTKNPLTPQQVRHRLDFLERNEYVTKGRGRAGTKITLEGLDFLQSLSQNLETIQKEAAKDGILD</sequence>
<dbReference type="InterPro" id="IPR003593">
    <property type="entry name" value="AAA+_ATPase"/>
</dbReference>
<dbReference type="AlphaFoldDB" id="A0A084H021"/>
<dbReference type="CDD" id="cd00009">
    <property type="entry name" value="AAA"/>
    <property type="match status" value="1"/>
</dbReference>
<keyword evidence="1" id="KW-0547">Nucleotide-binding</keyword>
<evidence type="ECO:0000256" key="2">
    <source>
        <dbReference type="ARBA" id="ARBA00022840"/>
    </source>
</evidence>
<proteinExistence type="predicted"/>
<dbReference type="InterPro" id="IPR002078">
    <property type="entry name" value="Sigma_54_int"/>
</dbReference>
<dbReference type="PANTHER" id="PTHR32071">
    <property type="entry name" value="TRANSCRIPTIONAL REGULATORY PROTEIN"/>
    <property type="match status" value="1"/>
</dbReference>
<dbReference type="Proteomes" id="UP000028549">
    <property type="component" value="Unassembled WGS sequence"/>
</dbReference>
<dbReference type="PANTHER" id="PTHR32071:SF119">
    <property type="entry name" value="SIGMA L-DEPENDENT TRANSCRIPTIONAL REGULATOR YPLP-RELATED"/>
    <property type="match status" value="1"/>
</dbReference>
<keyword evidence="2" id="KW-0067">ATP-binding</keyword>
<dbReference type="Gene3D" id="1.10.8.60">
    <property type="match status" value="1"/>
</dbReference>
<dbReference type="InterPro" id="IPR036388">
    <property type="entry name" value="WH-like_DNA-bd_sf"/>
</dbReference>
<dbReference type="Gene3D" id="1.10.10.10">
    <property type="entry name" value="Winged helix-like DNA-binding domain superfamily/Winged helix DNA-binding domain"/>
    <property type="match status" value="1"/>
</dbReference>
<dbReference type="EMBL" id="JNVC02000004">
    <property type="protein sequence ID" value="KEZ52933.1"/>
    <property type="molecule type" value="Genomic_DNA"/>
</dbReference>
<feature type="compositionally biased region" description="Polar residues" evidence="3">
    <location>
        <begin position="288"/>
        <end position="302"/>
    </location>
</feature>
<dbReference type="OrthoDB" id="9803970at2"/>
<comment type="caution">
    <text evidence="5">The sequence shown here is derived from an EMBL/GenBank/DDBJ whole genome shotgun (WGS) entry which is preliminary data.</text>
</comment>
<dbReference type="STRING" id="246786.GS18_0208910"/>
<organism evidence="5 6">
    <name type="scientific">Metabacillus indicus</name>
    <name type="common">Bacillus indicus</name>
    <dbReference type="NCBI Taxonomy" id="246786"/>
    <lineage>
        <taxon>Bacteria</taxon>
        <taxon>Bacillati</taxon>
        <taxon>Bacillota</taxon>
        <taxon>Bacilli</taxon>
        <taxon>Bacillales</taxon>
        <taxon>Bacillaceae</taxon>
        <taxon>Metabacillus</taxon>
    </lineage>
</organism>
<dbReference type="Pfam" id="PF00158">
    <property type="entry name" value="Sigma54_activat"/>
    <property type="match status" value="1"/>
</dbReference>
<feature type="region of interest" description="Disordered" evidence="3">
    <location>
        <begin position="275"/>
        <end position="302"/>
    </location>
</feature>
<dbReference type="SUPFAM" id="SSF52540">
    <property type="entry name" value="P-loop containing nucleoside triphosphate hydrolases"/>
    <property type="match status" value="1"/>
</dbReference>
<protein>
    <recommendedName>
        <fullName evidence="4">Sigma-54 factor interaction domain-containing protein</fullName>
    </recommendedName>
</protein>
<name>A0A084H021_METID</name>
<evidence type="ECO:0000313" key="5">
    <source>
        <dbReference type="EMBL" id="KEZ52933.1"/>
    </source>
</evidence>
<evidence type="ECO:0000256" key="1">
    <source>
        <dbReference type="ARBA" id="ARBA00022741"/>
    </source>
</evidence>
<accession>A0A084H021</accession>
<dbReference type="RefSeq" id="WP_029565981.1">
    <property type="nucleotide sequence ID" value="NZ_CP176757.1"/>
</dbReference>
<dbReference type="InterPro" id="IPR058031">
    <property type="entry name" value="AAA_lid_NorR"/>
</dbReference>
<evidence type="ECO:0000259" key="4">
    <source>
        <dbReference type="PROSITE" id="PS50045"/>
    </source>
</evidence>
<evidence type="ECO:0000313" key="6">
    <source>
        <dbReference type="Proteomes" id="UP000028549"/>
    </source>
</evidence>
<dbReference type="Gene3D" id="3.40.50.300">
    <property type="entry name" value="P-loop containing nucleotide triphosphate hydrolases"/>
    <property type="match status" value="1"/>
</dbReference>
<dbReference type="GO" id="GO:0005524">
    <property type="term" value="F:ATP binding"/>
    <property type="evidence" value="ECO:0007669"/>
    <property type="project" value="UniProtKB-KW"/>
</dbReference>
<dbReference type="Pfam" id="PF25601">
    <property type="entry name" value="AAA_lid_14"/>
    <property type="match status" value="1"/>
</dbReference>
<dbReference type="GO" id="GO:0006355">
    <property type="term" value="P:regulation of DNA-templated transcription"/>
    <property type="evidence" value="ECO:0007669"/>
    <property type="project" value="InterPro"/>
</dbReference>
<dbReference type="SMART" id="SM00382">
    <property type="entry name" value="AAA"/>
    <property type="match status" value="1"/>
</dbReference>
<dbReference type="InterPro" id="IPR027417">
    <property type="entry name" value="P-loop_NTPase"/>
</dbReference>
<feature type="compositionally biased region" description="Basic and acidic residues" evidence="3">
    <location>
        <begin position="275"/>
        <end position="287"/>
    </location>
</feature>
<reference evidence="5 6" key="1">
    <citation type="journal article" date="2005" name="Int. J. Syst. Evol. Microbiol.">
        <title>Bacillus cibi sp. nov., isolated from jeotgal, a traditional Korean fermented seafood.</title>
        <authorList>
            <person name="Yoon J.H."/>
            <person name="Lee C.H."/>
            <person name="Oh T.K."/>
        </authorList>
    </citation>
    <scope>NUCLEOTIDE SEQUENCE [LARGE SCALE GENOMIC DNA]</scope>
    <source>
        <strain evidence="5 6">DSM 16189</strain>
    </source>
</reference>
<evidence type="ECO:0000256" key="3">
    <source>
        <dbReference type="SAM" id="MobiDB-lite"/>
    </source>
</evidence>
<dbReference type="PROSITE" id="PS50045">
    <property type="entry name" value="SIGMA54_INTERACT_4"/>
    <property type="match status" value="1"/>
</dbReference>